<dbReference type="EMBL" id="KB932212">
    <property type="protein sequence ID" value="KCV67926.1"/>
    <property type="molecule type" value="Genomic_DNA"/>
</dbReference>
<organism evidence="2">
    <name type="scientific">Fonticula alba</name>
    <name type="common">Slime mold</name>
    <dbReference type="NCBI Taxonomy" id="691883"/>
    <lineage>
        <taxon>Eukaryota</taxon>
        <taxon>Rotosphaerida</taxon>
        <taxon>Fonticulaceae</taxon>
        <taxon>Fonticula</taxon>
    </lineage>
</organism>
<feature type="region of interest" description="Disordered" evidence="1">
    <location>
        <begin position="161"/>
        <end position="204"/>
    </location>
</feature>
<evidence type="ECO:0000256" key="1">
    <source>
        <dbReference type="SAM" id="MobiDB-lite"/>
    </source>
</evidence>
<accession>A0A058Z1C4</accession>
<feature type="region of interest" description="Disordered" evidence="1">
    <location>
        <begin position="127"/>
        <end position="147"/>
    </location>
</feature>
<dbReference type="PANTHER" id="PTHR46202:SF1">
    <property type="entry name" value="DNA EXCISION REPAIR PROTEIN ERCC-8"/>
    <property type="match status" value="1"/>
</dbReference>
<name>A0A058Z1C4_FONAL</name>
<keyword evidence="3" id="KW-1185">Reference proteome</keyword>
<gene>
    <name evidence="2" type="ORF">H696_05652</name>
</gene>
<dbReference type="Proteomes" id="UP000030693">
    <property type="component" value="Unassembled WGS sequence"/>
</dbReference>
<dbReference type="InterPro" id="IPR001680">
    <property type="entry name" value="WD40_rpt"/>
</dbReference>
<feature type="region of interest" description="Disordered" evidence="1">
    <location>
        <begin position="332"/>
        <end position="381"/>
    </location>
</feature>
<reference evidence="2" key="1">
    <citation type="submission" date="2013-04" db="EMBL/GenBank/DDBJ databases">
        <title>The Genome Sequence of Fonticula alba ATCC 38817.</title>
        <authorList>
            <consortium name="The Broad Institute Genomics Platform"/>
            <person name="Russ C."/>
            <person name="Cuomo C."/>
            <person name="Burger G."/>
            <person name="Gray M.W."/>
            <person name="Holland P.W.H."/>
            <person name="King N."/>
            <person name="Lang F.B.F."/>
            <person name="Roger A.J."/>
            <person name="Ruiz-Trillo I."/>
            <person name="Brown M."/>
            <person name="Walker B."/>
            <person name="Young S."/>
            <person name="Zeng Q."/>
            <person name="Gargeya S."/>
            <person name="Fitzgerald M."/>
            <person name="Haas B."/>
            <person name="Abouelleil A."/>
            <person name="Allen A.W."/>
            <person name="Alvarado L."/>
            <person name="Arachchi H.M."/>
            <person name="Berlin A.M."/>
            <person name="Chapman S.B."/>
            <person name="Gainer-Dewar J."/>
            <person name="Goldberg J."/>
            <person name="Griggs A."/>
            <person name="Gujja S."/>
            <person name="Hansen M."/>
            <person name="Howarth C."/>
            <person name="Imamovic A."/>
            <person name="Ireland A."/>
            <person name="Larimer J."/>
            <person name="McCowan C."/>
            <person name="Murphy C."/>
            <person name="Pearson M."/>
            <person name="Poon T.W."/>
            <person name="Priest M."/>
            <person name="Roberts A."/>
            <person name="Saif S."/>
            <person name="Shea T."/>
            <person name="Sisk P."/>
            <person name="Sykes S."/>
            <person name="Wortman J."/>
            <person name="Nusbaum C."/>
            <person name="Birren B."/>
        </authorList>
    </citation>
    <scope>NUCLEOTIDE SEQUENCE [LARGE SCALE GENOMIC DNA]</scope>
    <source>
        <strain evidence="2">ATCC 38817</strain>
    </source>
</reference>
<dbReference type="GeneID" id="20530377"/>
<evidence type="ECO:0000313" key="3">
    <source>
        <dbReference type="Proteomes" id="UP000030693"/>
    </source>
</evidence>
<dbReference type="GO" id="GO:0000209">
    <property type="term" value="P:protein polyubiquitination"/>
    <property type="evidence" value="ECO:0007669"/>
    <property type="project" value="TreeGrafter"/>
</dbReference>
<dbReference type="GO" id="GO:0006283">
    <property type="term" value="P:transcription-coupled nucleotide-excision repair"/>
    <property type="evidence" value="ECO:0007669"/>
    <property type="project" value="InterPro"/>
</dbReference>
<dbReference type="Gene3D" id="2.130.10.10">
    <property type="entry name" value="YVTN repeat-like/Quinoprotein amine dehydrogenase"/>
    <property type="match status" value="1"/>
</dbReference>
<dbReference type="InterPro" id="IPR042238">
    <property type="entry name" value="Rad28/ERCC8/Ckn1/ATCSA-1"/>
</dbReference>
<dbReference type="SUPFAM" id="SSF50998">
    <property type="entry name" value="Quinoprotein alcohol dehydrogenase-like"/>
    <property type="match status" value="1"/>
</dbReference>
<feature type="compositionally biased region" description="Low complexity" evidence="1">
    <location>
        <begin position="332"/>
        <end position="358"/>
    </location>
</feature>
<dbReference type="RefSeq" id="XP_009497746.1">
    <property type="nucleotide sequence ID" value="XM_009499471.1"/>
</dbReference>
<dbReference type="SMART" id="SM00320">
    <property type="entry name" value="WD40"/>
    <property type="match status" value="2"/>
</dbReference>
<dbReference type="GO" id="GO:0043161">
    <property type="term" value="P:proteasome-mediated ubiquitin-dependent protein catabolic process"/>
    <property type="evidence" value="ECO:0007669"/>
    <property type="project" value="TreeGrafter"/>
</dbReference>
<dbReference type="GO" id="GO:0031464">
    <property type="term" value="C:Cul4A-RING E3 ubiquitin ligase complex"/>
    <property type="evidence" value="ECO:0007669"/>
    <property type="project" value="TreeGrafter"/>
</dbReference>
<feature type="compositionally biased region" description="Low complexity" evidence="1">
    <location>
        <begin position="161"/>
        <end position="177"/>
    </location>
</feature>
<evidence type="ECO:0000313" key="2">
    <source>
        <dbReference type="EMBL" id="KCV67926.1"/>
    </source>
</evidence>
<proteinExistence type="predicted"/>
<sequence>MRDPLVCQLDAHRTMAPAPPGALFQPDDTPAWTQEHLAEVSARLSASRRGTRAHRPGAPVRGLEFSADGRRLASVGGGGDLLLWDLQPGGQGGLGLQPLGTPRQVAAALRERAWTPSAHAINTLLAFPPAGDETSTGPGGGSGTMPSRSAVLAAVGLGRARAQAPRHPAARAPAAPDARPRRRSRRAAPPPGPRGSDVPAAAVAQPAGRRATPYYAFASAPLAIIDHLEVPLVVAPSGDSIAIFNMLTGEKVRDLVGHFGQVTSVRVRSPRAGGLVELVSAGGGGRILRWVPAVGCRASNFATAEFSSPASLASRPHLALPFTPPEEMAMPAEAALPGGPAPALGPGLAAGASPAQAPHPTKPPASGGMPRPLLPAEASHAEALAAAGLHSVDIDQWSSSDED</sequence>
<dbReference type="OrthoDB" id="427795at2759"/>
<protein>
    <submittedName>
        <fullName evidence="2">Uncharacterized protein</fullName>
    </submittedName>
</protein>
<dbReference type="AlphaFoldDB" id="A0A058Z1C4"/>
<dbReference type="GO" id="GO:0000109">
    <property type="term" value="C:nucleotide-excision repair complex"/>
    <property type="evidence" value="ECO:0007669"/>
    <property type="project" value="TreeGrafter"/>
</dbReference>
<dbReference type="InterPro" id="IPR011047">
    <property type="entry name" value="Quinoprotein_ADH-like_sf"/>
</dbReference>
<dbReference type="PANTHER" id="PTHR46202">
    <property type="entry name" value="DNA EXCISION REPAIR PROTEIN ERCC-8"/>
    <property type="match status" value="1"/>
</dbReference>
<dbReference type="InterPro" id="IPR015943">
    <property type="entry name" value="WD40/YVTN_repeat-like_dom_sf"/>
</dbReference>